<proteinExistence type="predicted"/>
<accession>A0A4R1PVV9</accession>
<keyword evidence="3" id="KW-1185">Reference proteome</keyword>
<dbReference type="Proteomes" id="UP000295063">
    <property type="component" value="Unassembled WGS sequence"/>
</dbReference>
<feature type="compositionally biased region" description="Basic and acidic residues" evidence="1">
    <location>
        <begin position="1"/>
        <end position="10"/>
    </location>
</feature>
<sequence length="47" mass="5039">MDRKNQKPEAEQQQFPQLAEHVGGINASSGGVDSDIDETLMRLSGGP</sequence>
<protein>
    <submittedName>
        <fullName evidence="2">Uncharacterized protein</fullName>
    </submittedName>
</protein>
<evidence type="ECO:0000256" key="1">
    <source>
        <dbReference type="SAM" id="MobiDB-lite"/>
    </source>
</evidence>
<feature type="region of interest" description="Disordered" evidence="1">
    <location>
        <begin position="1"/>
        <end position="47"/>
    </location>
</feature>
<reference evidence="2 3" key="1">
    <citation type="submission" date="2019-03" db="EMBL/GenBank/DDBJ databases">
        <title>Genomic Encyclopedia of Type Strains, Phase IV (KMG-IV): sequencing the most valuable type-strain genomes for metagenomic binning, comparative biology and taxonomic classification.</title>
        <authorList>
            <person name="Goeker M."/>
        </authorList>
    </citation>
    <scope>NUCLEOTIDE SEQUENCE [LARGE SCALE GENOMIC DNA]</scope>
    <source>
        <strain evidence="2 3">DSM 15969</strain>
    </source>
</reference>
<dbReference type="EMBL" id="SLUI01000008">
    <property type="protein sequence ID" value="TCL36446.1"/>
    <property type="molecule type" value="Genomic_DNA"/>
</dbReference>
<dbReference type="AlphaFoldDB" id="A0A4R1PVV9"/>
<organism evidence="2 3">
    <name type="scientific">Anaerospora hongkongensis</name>
    <dbReference type="NCBI Taxonomy" id="244830"/>
    <lineage>
        <taxon>Bacteria</taxon>
        <taxon>Bacillati</taxon>
        <taxon>Bacillota</taxon>
        <taxon>Negativicutes</taxon>
        <taxon>Selenomonadales</taxon>
        <taxon>Sporomusaceae</taxon>
        <taxon>Anaerospora</taxon>
    </lineage>
</organism>
<comment type="caution">
    <text evidence="2">The sequence shown here is derived from an EMBL/GenBank/DDBJ whole genome shotgun (WGS) entry which is preliminary data.</text>
</comment>
<evidence type="ECO:0000313" key="2">
    <source>
        <dbReference type="EMBL" id="TCL36446.1"/>
    </source>
</evidence>
<gene>
    <name evidence="2" type="ORF">EV210_10885</name>
</gene>
<dbReference type="RefSeq" id="WP_165898892.1">
    <property type="nucleotide sequence ID" value="NZ_SLUI01000008.1"/>
</dbReference>
<evidence type="ECO:0000313" key="3">
    <source>
        <dbReference type="Proteomes" id="UP000295063"/>
    </source>
</evidence>
<name>A0A4R1PVV9_9FIRM</name>